<keyword evidence="2" id="KW-0732">Signal</keyword>
<feature type="domain" description="Carboxylesterase type B" evidence="3">
    <location>
        <begin position="20"/>
        <end position="548"/>
    </location>
</feature>
<reference evidence="4 5" key="1">
    <citation type="submission" date="2019-08" db="EMBL/GenBank/DDBJ databases">
        <title>The genome of the soybean aphid Biotype 1, its phylome, world population structure and adaptation to the North American continent.</title>
        <authorList>
            <person name="Giordano R."/>
            <person name="Donthu R.K."/>
            <person name="Hernandez A.G."/>
            <person name="Wright C.L."/>
            <person name="Zimin A.V."/>
        </authorList>
    </citation>
    <scope>NUCLEOTIDE SEQUENCE [LARGE SCALE GENOMIC DNA]</scope>
    <source>
        <tissue evidence="4">Whole aphids</tissue>
    </source>
</reference>
<accession>A0A6G0TX71</accession>
<name>A0A6G0TX71_APHGL</name>
<organism evidence="4 5">
    <name type="scientific">Aphis glycines</name>
    <name type="common">Soybean aphid</name>
    <dbReference type="NCBI Taxonomy" id="307491"/>
    <lineage>
        <taxon>Eukaryota</taxon>
        <taxon>Metazoa</taxon>
        <taxon>Ecdysozoa</taxon>
        <taxon>Arthropoda</taxon>
        <taxon>Hexapoda</taxon>
        <taxon>Insecta</taxon>
        <taxon>Pterygota</taxon>
        <taxon>Neoptera</taxon>
        <taxon>Paraneoptera</taxon>
        <taxon>Hemiptera</taxon>
        <taxon>Sternorrhyncha</taxon>
        <taxon>Aphidomorpha</taxon>
        <taxon>Aphidoidea</taxon>
        <taxon>Aphididae</taxon>
        <taxon>Aphidini</taxon>
        <taxon>Aphis</taxon>
        <taxon>Aphis</taxon>
    </lineage>
</organism>
<dbReference type="PROSITE" id="PS00941">
    <property type="entry name" value="CARBOXYLESTERASE_B_2"/>
    <property type="match status" value="1"/>
</dbReference>
<dbReference type="Pfam" id="PF00135">
    <property type="entry name" value="COesterase"/>
    <property type="match status" value="1"/>
</dbReference>
<dbReference type="InterPro" id="IPR002018">
    <property type="entry name" value="CarbesteraseB"/>
</dbReference>
<evidence type="ECO:0000259" key="3">
    <source>
        <dbReference type="Pfam" id="PF00135"/>
    </source>
</evidence>
<feature type="chain" id="PRO_5026058245" description="Carboxylesterase type B domain-containing protein" evidence="2">
    <location>
        <begin position="18"/>
        <end position="573"/>
    </location>
</feature>
<feature type="signal peptide" evidence="2">
    <location>
        <begin position="1"/>
        <end position="17"/>
    </location>
</feature>
<evidence type="ECO:0000256" key="2">
    <source>
        <dbReference type="SAM" id="SignalP"/>
    </source>
</evidence>
<evidence type="ECO:0000313" key="4">
    <source>
        <dbReference type="EMBL" id="KAE9540748.1"/>
    </source>
</evidence>
<comment type="caution">
    <text evidence="4">The sequence shown here is derived from an EMBL/GenBank/DDBJ whole genome shotgun (WGS) entry which is preliminary data.</text>
</comment>
<dbReference type="EMBL" id="VYZN01000013">
    <property type="protein sequence ID" value="KAE9540748.1"/>
    <property type="molecule type" value="Genomic_DNA"/>
</dbReference>
<dbReference type="InterPro" id="IPR019819">
    <property type="entry name" value="Carboxylesterase_B_CS"/>
</dbReference>
<dbReference type="Gene3D" id="3.40.50.1820">
    <property type="entry name" value="alpha/beta hydrolase"/>
    <property type="match status" value="1"/>
</dbReference>
<gene>
    <name evidence="4" type="ORF">AGLY_003993</name>
</gene>
<dbReference type="Proteomes" id="UP000475862">
    <property type="component" value="Unassembled WGS sequence"/>
</dbReference>
<keyword evidence="5" id="KW-1185">Reference proteome</keyword>
<dbReference type="InterPro" id="IPR029058">
    <property type="entry name" value="AB_hydrolase_fold"/>
</dbReference>
<dbReference type="InterPro" id="IPR050309">
    <property type="entry name" value="Type-B_Carboxylest/Lipase"/>
</dbReference>
<proteinExistence type="predicted"/>
<dbReference type="AlphaFoldDB" id="A0A6G0TX71"/>
<evidence type="ECO:0000256" key="1">
    <source>
        <dbReference type="ARBA" id="ARBA00023180"/>
    </source>
</evidence>
<keyword evidence="1" id="KW-0325">Glycoprotein</keyword>
<dbReference type="SUPFAM" id="SSF53474">
    <property type="entry name" value="alpha/beta-Hydrolases"/>
    <property type="match status" value="1"/>
</dbReference>
<evidence type="ECO:0000313" key="5">
    <source>
        <dbReference type="Proteomes" id="UP000475862"/>
    </source>
</evidence>
<protein>
    <recommendedName>
        <fullName evidence="3">Carboxylesterase type B domain-containing protein</fullName>
    </recommendedName>
</protein>
<dbReference type="OrthoDB" id="8174896at2759"/>
<sequence length="573" mass="65299">MKCIYILWLLFLKLVCCELEVRIADGILKGQALQSRDGRIYYSYTGIPYAKPPIGELRFKAPESVEPWKGILDVSSESNKICVQNNFTDSHEDCLYLNVFTPKVNKTFLPVMFWIHGGRFSLGHGGPNAHGPEYFMDKDVVLVSINYRLGILGFLSTEDDEIPGNYGMKDQVMALRWVQKNIVHFNGDPNQVTIFGESSGAACTGFHMLSPMSKGLFHKVILQSGTPVCKWAISPIGLSRKRAHAVATIAGCNFDTSEDILKCLRKLSSESIIDLQNRLYVWLSHPCIHFNPVIENCNSGQESFLCHHPIYDFRQESFVPAIIGLNSAEGGMFVSYAYLYDLFLCSIHAALYNSTSLINTDFQTYFNRLLSIMLFYNQYTKLEELDKIGDRVLKEYFPSGRLDDNTHLNAVNMIGDGCFTHCVVDMAKRLSSPVYIYYYDYQNEFSNNKLFGSCQRSLGVTHADELTSLFKNSRLSSQDLNVDDLKVSRLLVNVWYRFVTFENPTIDGTDAGPAWPKFTFNEHFEILHIDSAQPKIIQNPFYEKYKFWNQLPFSFNLNQTIPPKKSPNSKTEL</sequence>
<dbReference type="PANTHER" id="PTHR11559">
    <property type="entry name" value="CARBOXYLESTERASE"/>
    <property type="match status" value="1"/>
</dbReference>